<dbReference type="AlphaFoldDB" id="A0A2P8G544"/>
<name>A0A2P8G544_9BACT</name>
<comment type="caution">
    <text evidence="1">The sequence shown here is derived from an EMBL/GenBank/DDBJ whole genome shotgun (WGS) entry which is preliminary data.</text>
</comment>
<gene>
    <name evidence="1" type="ORF">CLV42_107203</name>
</gene>
<evidence type="ECO:0000313" key="2">
    <source>
        <dbReference type="Proteomes" id="UP000240978"/>
    </source>
</evidence>
<protein>
    <submittedName>
        <fullName evidence="1">Uncharacterized protein</fullName>
    </submittedName>
</protein>
<dbReference type="EMBL" id="PYGK01000007">
    <property type="protein sequence ID" value="PSL29056.1"/>
    <property type="molecule type" value="Genomic_DNA"/>
</dbReference>
<accession>A0A2P8G544</accession>
<dbReference type="Proteomes" id="UP000240978">
    <property type="component" value="Unassembled WGS sequence"/>
</dbReference>
<keyword evidence="2" id="KW-1185">Reference proteome</keyword>
<sequence length="58" mass="6525">MPHQNKTIMKKETKKLKLNKIIIGKLSGNVQTEKKAPTIGDWTCALTVRTCASFEFTC</sequence>
<proteinExistence type="predicted"/>
<reference evidence="1 2" key="1">
    <citation type="submission" date="2018-03" db="EMBL/GenBank/DDBJ databases">
        <title>Genomic Encyclopedia of Archaeal and Bacterial Type Strains, Phase II (KMG-II): from individual species to whole genera.</title>
        <authorList>
            <person name="Goeker M."/>
        </authorList>
    </citation>
    <scope>NUCLEOTIDE SEQUENCE [LARGE SCALE GENOMIC DNA]</scope>
    <source>
        <strain evidence="1 2">DSM 18107</strain>
    </source>
</reference>
<organism evidence="1 2">
    <name type="scientific">Chitinophaga ginsengisoli</name>
    <dbReference type="NCBI Taxonomy" id="363837"/>
    <lineage>
        <taxon>Bacteria</taxon>
        <taxon>Pseudomonadati</taxon>
        <taxon>Bacteroidota</taxon>
        <taxon>Chitinophagia</taxon>
        <taxon>Chitinophagales</taxon>
        <taxon>Chitinophagaceae</taxon>
        <taxon>Chitinophaga</taxon>
    </lineage>
</organism>
<evidence type="ECO:0000313" key="1">
    <source>
        <dbReference type="EMBL" id="PSL29056.1"/>
    </source>
</evidence>